<proteinExistence type="inferred from homology"/>
<dbReference type="GO" id="GO:0003677">
    <property type="term" value="F:DNA binding"/>
    <property type="evidence" value="ECO:0007669"/>
    <property type="project" value="TreeGrafter"/>
</dbReference>
<evidence type="ECO:0000313" key="9">
    <source>
        <dbReference type="EMBL" id="QDQ73078.1"/>
    </source>
</evidence>
<dbReference type="InterPro" id="IPR029063">
    <property type="entry name" value="SAM-dependent_MTases_sf"/>
</dbReference>
<dbReference type="EMBL" id="CP041742">
    <property type="protein sequence ID" value="QDQ73078.1"/>
    <property type="molecule type" value="Genomic_DNA"/>
</dbReference>
<accession>A0A516V3H4</accession>
<dbReference type="PANTHER" id="PTHR10629">
    <property type="entry name" value="CYTOSINE-SPECIFIC METHYLTRANSFERASE"/>
    <property type="match status" value="1"/>
</dbReference>
<dbReference type="PANTHER" id="PTHR10629:SF52">
    <property type="entry name" value="DNA (CYTOSINE-5)-METHYLTRANSFERASE 1"/>
    <property type="match status" value="1"/>
</dbReference>
<comment type="similarity">
    <text evidence="7 8">Belongs to the class I-like SAM-binding methyltransferase superfamily. C5-methyltransferase family.</text>
</comment>
<evidence type="ECO:0000256" key="2">
    <source>
        <dbReference type="ARBA" id="ARBA00022603"/>
    </source>
</evidence>
<evidence type="ECO:0000256" key="6">
    <source>
        <dbReference type="ARBA" id="ARBA00047422"/>
    </source>
</evidence>
<organism evidence="9 10">
    <name type="scientific">Pseudoluteimonas lycopersici</name>
    <dbReference type="NCBI Taxonomy" id="1324796"/>
    <lineage>
        <taxon>Bacteria</taxon>
        <taxon>Pseudomonadati</taxon>
        <taxon>Pseudomonadota</taxon>
        <taxon>Gammaproteobacteria</taxon>
        <taxon>Lysobacterales</taxon>
        <taxon>Lysobacteraceae</taxon>
        <taxon>Pseudoluteimonas</taxon>
    </lineage>
</organism>
<dbReference type="PRINTS" id="PR00105">
    <property type="entry name" value="C5METTRFRASE"/>
</dbReference>
<dbReference type="AlphaFoldDB" id="A0A516V3H4"/>
<dbReference type="PROSITE" id="PS51679">
    <property type="entry name" value="SAM_MT_C5"/>
    <property type="match status" value="1"/>
</dbReference>
<keyword evidence="4 7" id="KW-0949">S-adenosyl-L-methionine</keyword>
<reference evidence="9 10" key="1">
    <citation type="submission" date="2019-07" db="EMBL/GenBank/DDBJ databases">
        <title>Lysobacter weifangensis sp. nov., isolated from bensulfuron-methyl contaminated farmland soil.</title>
        <authorList>
            <person name="Zhao H."/>
        </authorList>
    </citation>
    <scope>NUCLEOTIDE SEQUENCE [LARGE SCALE GENOMIC DNA]</scope>
    <source>
        <strain evidence="9 10">CC-Bw-6</strain>
    </source>
</reference>
<dbReference type="PROSITE" id="PS00095">
    <property type="entry name" value="C5_MTASE_2"/>
    <property type="match status" value="1"/>
</dbReference>
<dbReference type="InterPro" id="IPR001525">
    <property type="entry name" value="C5_MeTfrase"/>
</dbReference>
<evidence type="ECO:0000256" key="4">
    <source>
        <dbReference type="ARBA" id="ARBA00022691"/>
    </source>
</evidence>
<dbReference type="Proteomes" id="UP000315891">
    <property type="component" value="Chromosome"/>
</dbReference>
<dbReference type="InterPro" id="IPR050390">
    <property type="entry name" value="C5-Methyltransferase"/>
</dbReference>
<dbReference type="EC" id="2.1.1.37" evidence="1"/>
<evidence type="ECO:0000313" key="10">
    <source>
        <dbReference type="Proteomes" id="UP000315891"/>
    </source>
</evidence>
<evidence type="ECO:0000256" key="8">
    <source>
        <dbReference type="RuleBase" id="RU000416"/>
    </source>
</evidence>
<dbReference type="Gene3D" id="3.90.120.10">
    <property type="entry name" value="DNA Methylase, subunit A, domain 2"/>
    <property type="match status" value="1"/>
</dbReference>
<keyword evidence="2 7" id="KW-0489">Methyltransferase</keyword>
<dbReference type="GO" id="GO:0003886">
    <property type="term" value="F:DNA (cytosine-5-)-methyltransferase activity"/>
    <property type="evidence" value="ECO:0007669"/>
    <property type="project" value="UniProtKB-EC"/>
</dbReference>
<evidence type="ECO:0000256" key="1">
    <source>
        <dbReference type="ARBA" id="ARBA00011975"/>
    </source>
</evidence>
<dbReference type="SUPFAM" id="SSF53335">
    <property type="entry name" value="S-adenosyl-L-methionine-dependent methyltransferases"/>
    <property type="match status" value="1"/>
</dbReference>
<dbReference type="Gene3D" id="3.40.50.150">
    <property type="entry name" value="Vaccinia Virus protein VP39"/>
    <property type="match status" value="1"/>
</dbReference>
<dbReference type="REBASE" id="355822">
    <property type="entry name" value="M.LlyBw6ORF3920P"/>
</dbReference>
<evidence type="ECO:0000256" key="5">
    <source>
        <dbReference type="ARBA" id="ARBA00022747"/>
    </source>
</evidence>
<evidence type="ECO:0000256" key="3">
    <source>
        <dbReference type="ARBA" id="ARBA00022679"/>
    </source>
</evidence>
<dbReference type="GO" id="GO:0009307">
    <property type="term" value="P:DNA restriction-modification system"/>
    <property type="evidence" value="ECO:0007669"/>
    <property type="project" value="UniProtKB-KW"/>
</dbReference>
<dbReference type="CDD" id="cd00315">
    <property type="entry name" value="Cyt_C5_DNA_methylase"/>
    <property type="match status" value="1"/>
</dbReference>
<dbReference type="OrthoDB" id="9813719at2"/>
<dbReference type="Pfam" id="PF00145">
    <property type="entry name" value="DNA_methylase"/>
    <property type="match status" value="1"/>
</dbReference>
<protein>
    <recommendedName>
        <fullName evidence="1">DNA (cytosine-5-)-methyltransferase</fullName>
        <ecNumber evidence="1">2.1.1.37</ecNumber>
    </recommendedName>
</protein>
<dbReference type="GO" id="GO:0032259">
    <property type="term" value="P:methylation"/>
    <property type="evidence" value="ECO:0007669"/>
    <property type="project" value="UniProtKB-KW"/>
</dbReference>
<sequence>MKSNARLNTSGQKRRPKARAVSLFSGCGGSDLGLHQAGFEVVMANDILAYAKDVYEANLPDTNYVLGDVREVDSFPSAQLLVGCYPCQGYSQGGAREADRGINYLFAEFGRALRAIRPKAFIVENVSGLMRADNAPLFQRQIRNFRQAGYHVTWKLLNAADFGVAQDRARVIIVGLRSDFGLKYEFPTPTHGPNALLPYKTIREALAGLPDWPEGEFNIEPFHWYYLSRNRRREWNETSKTIVSRARHMPLHPLSPPLICKGPDHFEFMHDGPARRFSYREAARLQGFGDLEFPDSCGMHTRYKVIGNAVPPALFKAVASSLPNIW</sequence>
<dbReference type="NCBIfam" id="TIGR00675">
    <property type="entry name" value="dcm"/>
    <property type="match status" value="1"/>
</dbReference>
<evidence type="ECO:0000256" key="7">
    <source>
        <dbReference type="PROSITE-ProRule" id="PRU01016"/>
    </source>
</evidence>
<comment type="catalytic activity">
    <reaction evidence="6">
        <text>a 2'-deoxycytidine in DNA + S-adenosyl-L-methionine = a 5-methyl-2'-deoxycytidine in DNA + S-adenosyl-L-homocysteine + H(+)</text>
        <dbReference type="Rhea" id="RHEA:13681"/>
        <dbReference type="Rhea" id="RHEA-COMP:11369"/>
        <dbReference type="Rhea" id="RHEA-COMP:11370"/>
        <dbReference type="ChEBI" id="CHEBI:15378"/>
        <dbReference type="ChEBI" id="CHEBI:57856"/>
        <dbReference type="ChEBI" id="CHEBI:59789"/>
        <dbReference type="ChEBI" id="CHEBI:85452"/>
        <dbReference type="ChEBI" id="CHEBI:85454"/>
        <dbReference type="EC" id="2.1.1.37"/>
    </reaction>
</comment>
<dbReference type="RefSeq" id="WP_143878591.1">
    <property type="nucleotide sequence ID" value="NZ_BAABLZ010000002.1"/>
</dbReference>
<keyword evidence="3 7" id="KW-0808">Transferase</keyword>
<keyword evidence="10" id="KW-1185">Reference proteome</keyword>
<keyword evidence="5" id="KW-0680">Restriction system</keyword>
<name>A0A516V3H4_9GAMM</name>
<gene>
    <name evidence="9" type="ORF">FNZ56_03920</name>
</gene>
<feature type="active site" evidence="7">
    <location>
        <position position="87"/>
    </location>
</feature>
<dbReference type="InterPro" id="IPR031303">
    <property type="entry name" value="C5_meth_CS"/>
</dbReference>
<dbReference type="GO" id="GO:0044027">
    <property type="term" value="P:negative regulation of gene expression via chromosomal CpG island methylation"/>
    <property type="evidence" value="ECO:0007669"/>
    <property type="project" value="TreeGrafter"/>
</dbReference>